<accession>A0A0D7ALT1</accession>
<proteinExistence type="predicted"/>
<organism evidence="2 3">
    <name type="scientific">Fistulina hepatica ATCC 64428</name>
    <dbReference type="NCBI Taxonomy" id="1128425"/>
    <lineage>
        <taxon>Eukaryota</taxon>
        <taxon>Fungi</taxon>
        <taxon>Dikarya</taxon>
        <taxon>Basidiomycota</taxon>
        <taxon>Agaricomycotina</taxon>
        <taxon>Agaricomycetes</taxon>
        <taxon>Agaricomycetidae</taxon>
        <taxon>Agaricales</taxon>
        <taxon>Fistulinaceae</taxon>
        <taxon>Fistulina</taxon>
    </lineage>
</organism>
<evidence type="ECO:0000313" key="3">
    <source>
        <dbReference type="Proteomes" id="UP000054144"/>
    </source>
</evidence>
<name>A0A0D7ALT1_9AGAR</name>
<reference evidence="2 3" key="1">
    <citation type="journal article" date="2015" name="Fungal Genet. Biol.">
        <title>Evolution of novel wood decay mechanisms in Agaricales revealed by the genome sequences of Fistulina hepatica and Cylindrobasidium torrendii.</title>
        <authorList>
            <person name="Floudas D."/>
            <person name="Held B.W."/>
            <person name="Riley R."/>
            <person name="Nagy L.G."/>
            <person name="Koehler G."/>
            <person name="Ransdell A.S."/>
            <person name="Younus H."/>
            <person name="Chow J."/>
            <person name="Chiniquy J."/>
            <person name="Lipzen A."/>
            <person name="Tritt A."/>
            <person name="Sun H."/>
            <person name="Haridas S."/>
            <person name="LaButti K."/>
            <person name="Ohm R.A."/>
            <person name="Kues U."/>
            <person name="Blanchette R.A."/>
            <person name="Grigoriev I.V."/>
            <person name="Minto R.E."/>
            <person name="Hibbett D.S."/>
        </authorList>
    </citation>
    <scope>NUCLEOTIDE SEQUENCE [LARGE SCALE GENOMIC DNA]</scope>
    <source>
        <strain evidence="2 3">ATCC 64428</strain>
    </source>
</reference>
<protein>
    <submittedName>
        <fullName evidence="2">Uncharacterized protein</fullName>
    </submittedName>
</protein>
<keyword evidence="1" id="KW-0732">Signal</keyword>
<feature type="chain" id="PRO_5002316620" evidence="1">
    <location>
        <begin position="26"/>
        <end position="154"/>
    </location>
</feature>
<dbReference type="EMBL" id="KN881640">
    <property type="protein sequence ID" value="KIY52552.1"/>
    <property type="molecule type" value="Genomic_DNA"/>
</dbReference>
<sequence>MLLTTSFKVLFFIVLAASQMFTAHGDSQDPAKPQQAALADTEERRANAHTDDSLMDVDDYRPSFSFEAEVVRIEYTDREQPPYHPFTAIPMVWVNDNSNRARTRDPSFLILSAPFPSSTALRLHCALRSSKTHHMWTYISAPFPPIHATIPFSI</sequence>
<keyword evidence="3" id="KW-1185">Reference proteome</keyword>
<evidence type="ECO:0000313" key="2">
    <source>
        <dbReference type="EMBL" id="KIY52552.1"/>
    </source>
</evidence>
<evidence type="ECO:0000256" key="1">
    <source>
        <dbReference type="SAM" id="SignalP"/>
    </source>
</evidence>
<dbReference type="AlphaFoldDB" id="A0A0D7ALT1"/>
<dbReference type="Proteomes" id="UP000054144">
    <property type="component" value="Unassembled WGS sequence"/>
</dbReference>
<feature type="signal peptide" evidence="1">
    <location>
        <begin position="1"/>
        <end position="25"/>
    </location>
</feature>
<gene>
    <name evidence="2" type="ORF">FISHEDRAFT_69747</name>
</gene>